<comment type="catalytic activity">
    <reaction evidence="5 6">
        <text>Exonucleolytic cleavage in either 5'- to 3'- or 3'- to 5'-direction to yield nucleoside 5'-phosphates.</text>
        <dbReference type="EC" id="3.1.11.6"/>
    </reaction>
</comment>
<evidence type="ECO:0000256" key="3">
    <source>
        <dbReference type="ARBA" id="ARBA00022801"/>
    </source>
</evidence>
<proteinExistence type="inferred from homology"/>
<dbReference type="NCBIfam" id="TIGR00237">
    <property type="entry name" value="xseA"/>
    <property type="match status" value="1"/>
</dbReference>
<keyword evidence="2 5" id="KW-0540">Nuclease</keyword>
<dbReference type="AlphaFoldDB" id="A0A9X1QQD2"/>
<dbReference type="HAMAP" id="MF_00378">
    <property type="entry name" value="Exonuc_7_L"/>
    <property type="match status" value="1"/>
</dbReference>
<evidence type="ECO:0000256" key="6">
    <source>
        <dbReference type="RuleBase" id="RU004355"/>
    </source>
</evidence>
<dbReference type="GO" id="GO:0009318">
    <property type="term" value="C:exodeoxyribonuclease VII complex"/>
    <property type="evidence" value="ECO:0007669"/>
    <property type="project" value="UniProtKB-UniRule"/>
</dbReference>
<dbReference type="Pfam" id="PF13742">
    <property type="entry name" value="tRNA_anti_2"/>
    <property type="match status" value="1"/>
</dbReference>
<dbReference type="EC" id="3.1.11.6" evidence="5"/>
<dbReference type="InterPro" id="IPR020579">
    <property type="entry name" value="Exonuc_VII_lsu_C"/>
</dbReference>
<feature type="coiled-coil region" evidence="7">
    <location>
        <begin position="313"/>
        <end position="340"/>
    </location>
</feature>
<dbReference type="InterPro" id="IPR025824">
    <property type="entry name" value="OB-fold_nuc-bd_dom"/>
</dbReference>
<dbReference type="GO" id="GO:0005737">
    <property type="term" value="C:cytoplasm"/>
    <property type="evidence" value="ECO:0007669"/>
    <property type="project" value="UniProtKB-SubCell"/>
</dbReference>
<keyword evidence="1 5" id="KW-0963">Cytoplasm</keyword>
<dbReference type="GO" id="GO:0003676">
    <property type="term" value="F:nucleic acid binding"/>
    <property type="evidence" value="ECO:0007669"/>
    <property type="project" value="InterPro"/>
</dbReference>
<keyword evidence="3 5" id="KW-0378">Hydrolase</keyword>
<dbReference type="PANTHER" id="PTHR30008">
    <property type="entry name" value="EXODEOXYRIBONUCLEASE 7 LARGE SUBUNIT"/>
    <property type="match status" value="1"/>
</dbReference>
<evidence type="ECO:0000259" key="9">
    <source>
        <dbReference type="Pfam" id="PF13742"/>
    </source>
</evidence>
<gene>
    <name evidence="5 10" type="primary">xseA</name>
    <name evidence="10" type="ORF">L1O03_06640</name>
</gene>
<protein>
    <recommendedName>
        <fullName evidence="5">Exodeoxyribonuclease 7 large subunit</fullName>
        <ecNumber evidence="5">3.1.11.6</ecNumber>
    </recommendedName>
    <alternativeName>
        <fullName evidence="5">Exodeoxyribonuclease VII large subunit</fullName>
        <shortName evidence="5">Exonuclease VII large subunit</shortName>
    </alternativeName>
</protein>
<dbReference type="GO" id="GO:0008855">
    <property type="term" value="F:exodeoxyribonuclease VII activity"/>
    <property type="evidence" value="ECO:0007669"/>
    <property type="project" value="UniProtKB-UniRule"/>
</dbReference>
<dbReference type="CDD" id="cd04489">
    <property type="entry name" value="ExoVII_LU_OBF"/>
    <property type="match status" value="1"/>
</dbReference>
<dbReference type="PANTHER" id="PTHR30008:SF0">
    <property type="entry name" value="EXODEOXYRIBONUCLEASE 7 LARGE SUBUNIT"/>
    <property type="match status" value="1"/>
</dbReference>
<dbReference type="InterPro" id="IPR003753">
    <property type="entry name" value="Exonuc_VII_L"/>
</dbReference>
<dbReference type="EMBL" id="JAKGSI010000003">
    <property type="protein sequence ID" value="MCF4006856.1"/>
    <property type="molecule type" value="Genomic_DNA"/>
</dbReference>
<evidence type="ECO:0000313" key="11">
    <source>
        <dbReference type="Proteomes" id="UP001139336"/>
    </source>
</evidence>
<accession>A0A9X1QQD2</accession>
<evidence type="ECO:0000256" key="7">
    <source>
        <dbReference type="SAM" id="Coils"/>
    </source>
</evidence>
<name>A0A9X1QQD2_9CORY</name>
<keyword evidence="4 5" id="KW-0269">Exonuclease</keyword>
<evidence type="ECO:0000256" key="5">
    <source>
        <dbReference type="HAMAP-Rule" id="MF_00378"/>
    </source>
</evidence>
<keyword evidence="11" id="KW-1185">Reference proteome</keyword>
<comment type="function">
    <text evidence="5">Bidirectionally degrades single-stranded DNA into large acid-insoluble oligonucleotides, which are then degraded further into small acid-soluble oligonucleotides.</text>
</comment>
<evidence type="ECO:0000256" key="2">
    <source>
        <dbReference type="ARBA" id="ARBA00022722"/>
    </source>
</evidence>
<reference evidence="10" key="1">
    <citation type="submission" date="2022-01" db="EMBL/GenBank/DDBJ databases">
        <title>Corynebacterium sp. nov isolated from isolated from the feces of the greater white-fronted geese (Anser albifrons) at Poyang Lake, PR China.</title>
        <authorList>
            <person name="Liu Q."/>
        </authorList>
    </citation>
    <scope>NUCLEOTIDE SEQUENCE</scope>
    <source>
        <strain evidence="10">JCM 32435</strain>
    </source>
</reference>
<dbReference type="Pfam" id="PF02601">
    <property type="entry name" value="Exonuc_VII_L"/>
    <property type="match status" value="1"/>
</dbReference>
<organism evidence="10 11">
    <name type="scientific">Corynebacterium uropygiale</name>
    <dbReference type="NCBI Taxonomy" id="1775911"/>
    <lineage>
        <taxon>Bacteria</taxon>
        <taxon>Bacillati</taxon>
        <taxon>Actinomycetota</taxon>
        <taxon>Actinomycetes</taxon>
        <taxon>Mycobacteriales</taxon>
        <taxon>Corynebacteriaceae</taxon>
        <taxon>Corynebacterium</taxon>
    </lineage>
</organism>
<evidence type="ECO:0000256" key="4">
    <source>
        <dbReference type="ARBA" id="ARBA00022839"/>
    </source>
</evidence>
<comment type="subcellular location">
    <subcellularLocation>
        <location evidence="5 6">Cytoplasm</location>
    </subcellularLocation>
</comment>
<dbReference type="Proteomes" id="UP001139336">
    <property type="component" value="Unassembled WGS sequence"/>
</dbReference>
<keyword evidence="7" id="KW-0175">Coiled coil</keyword>
<feature type="domain" description="Exonuclease VII large subunit C-terminal" evidence="8">
    <location>
        <begin position="131"/>
        <end position="332"/>
    </location>
</feature>
<evidence type="ECO:0000313" key="10">
    <source>
        <dbReference type="EMBL" id="MCF4006856.1"/>
    </source>
</evidence>
<dbReference type="GO" id="GO:0006308">
    <property type="term" value="P:DNA catabolic process"/>
    <property type="evidence" value="ECO:0007669"/>
    <property type="project" value="UniProtKB-UniRule"/>
</dbReference>
<sequence>MAESVNSPETAWSVQDVNTKVKGWIERLGHIWVEGQLTELKTNPQWKMCYATLRDTDAQASVSLTCPAALIRNAPHPFSHGDRVVVYGKPAFYVGRGSYSLWVTQMRPVGVGELLARIEMLRKKLSAEGLTAPERKKTPPFLPRRIGLITGRGSAAERDVLSVAQDRWPQVSFEVINTAVQGVDAVPQIIDALARLDAIEDVDVIIIARGGGSVEDLLPFSEEALQRAVAAARTPIVSAIGHEPDHPVLDDVADVRAATPTDAAKRIVPDVAQERAGIAECRGRMAAALRQWVQHERQALAAVRSRPVLANPLRPIEERRQEVEQALAAARRDITHLLDRERHRMTGLRAQITTLGPGATLARGYSIVQVRPRDGSEPFVVTSIEQSPPGSQLRIRVSDGSITAAGMATQPAD</sequence>
<evidence type="ECO:0000256" key="1">
    <source>
        <dbReference type="ARBA" id="ARBA00022490"/>
    </source>
</evidence>
<comment type="subunit">
    <text evidence="5">Heterooligomer composed of large and small subunits.</text>
</comment>
<comment type="similarity">
    <text evidence="5 6">Belongs to the XseA family.</text>
</comment>
<dbReference type="RefSeq" id="WP_236118668.1">
    <property type="nucleotide sequence ID" value="NZ_JAKGSI010000003.1"/>
</dbReference>
<feature type="domain" description="OB-fold nucleic acid binding" evidence="9">
    <location>
        <begin position="12"/>
        <end position="107"/>
    </location>
</feature>
<evidence type="ECO:0000259" key="8">
    <source>
        <dbReference type="Pfam" id="PF02601"/>
    </source>
</evidence>
<comment type="caution">
    <text evidence="10">The sequence shown here is derived from an EMBL/GenBank/DDBJ whole genome shotgun (WGS) entry which is preliminary data.</text>
</comment>